<proteinExistence type="predicted"/>
<dbReference type="EMBL" id="CAEZWM010000112">
    <property type="protein sequence ID" value="CAB4660526.1"/>
    <property type="molecule type" value="Genomic_DNA"/>
</dbReference>
<protein>
    <submittedName>
        <fullName evidence="3">Unannotated protein</fullName>
    </submittedName>
</protein>
<evidence type="ECO:0000256" key="1">
    <source>
        <dbReference type="SAM" id="MobiDB-lite"/>
    </source>
</evidence>
<evidence type="ECO:0000313" key="3">
    <source>
        <dbReference type="EMBL" id="CAB4660526.1"/>
    </source>
</evidence>
<dbReference type="EMBL" id="CAFBLK010000114">
    <property type="protein sequence ID" value="CAB4868312.1"/>
    <property type="molecule type" value="Genomic_DNA"/>
</dbReference>
<dbReference type="Gene3D" id="3.30.70.100">
    <property type="match status" value="1"/>
</dbReference>
<feature type="region of interest" description="Disordered" evidence="1">
    <location>
        <begin position="1"/>
        <end position="22"/>
    </location>
</feature>
<name>A0A6J6LFT1_9ZZZZ</name>
<dbReference type="InterPro" id="IPR011008">
    <property type="entry name" value="Dimeric_a/b-barrel"/>
</dbReference>
<gene>
    <name evidence="3" type="ORF">UFOPK2242_00937</name>
    <name evidence="4" type="ORF">UFOPK3317_00762</name>
</gene>
<dbReference type="Pfam" id="PF03992">
    <property type="entry name" value="ABM"/>
    <property type="match status" value="1"/>
</dbReference>
<feature type="compositionally biased region" description="Polar residues" evidence="1">
    <location>
        <begin position="1"/>
        <end position="10"/>
    </location>
</feature>
<evidence type="ECO:0000313" key="4">
    <source>
        <dbReference type="EMBL" id="CAB4868312.1"/>
    </source>
</evidence>
<accession>A0A6J6LFT1</accession>
<reference evidence="3" key="1">
    <citation type="submission" date="2020-05" db="EMBL/GenBank/DDBJ databases">
        <authorList>
            <person name="Chiriac C."/>
            <person name="Salcher M."/>
            <person name="Ghai R."/>
            <person name="Kavagutti S V."/>
        </authorList>
    </citation>
    <scope>NUCLEOTIDE SEQUENCE</scope>
</reference>
<dbReference type="AlphaFoldDB" id="A0A6J6LFT1"/>
<dbReference type="SUPFAM" id="SSF54909">
    <property type="entry name" value="Dimeric alpha+beta barrel"/>
    <property type="match status" value="1"/>
</dbReference>
<organism evidence="3">
    <name type="scientific">freshwater metagenome</name>
    <dbReference type="NCBI Taxonomy" id="449393"/>
    <lineage>
        <taxon>unclassified sequences</taxon>
        <taxon>metagenomes</taxon>
        <taxon>ecological metagenomes</taxon>
    </lineage>
</organism>
<dbReference type="PROSITE" id="PS51725">
    <property type="entry name" value="ABM"/>
    <property type="match status" value="1"/>
</dbReference>
<feature type="domain" description="ABM" evidence="2">
    <location>
        <begin position="27"/>
        <end position="115"/>
    </location>
</feature>
<evidence type="ECO:0000259" key="2">
    <source>
        <dbReference type="PROSITE" id="PS51725"/>
    </source>
</evidence>
<dbReference type="InterPro" id="IPR007138">
    <property type="entry name" value="ABM_dom"/>
</dbReference>
<sequence length="125" mass="13143">MSNPESSSPKNPGPAADTESRDSNEILIVVGVFTAIPGSESSLAGVLSRYTVLTRGNPGCRNVDLAASLIEPGRFVLIEKWADESAQRMHADSNEMVAMAEAALPLLQSAPVLDLTLGISAHDLI</sequence>